<organism evidence="1 2">
    <name type="scientific">Lactococcus cremoris subsp. cremoris GE214</name>
    <dbReference type="NCBI Taxonomy" id="1415168"/>
    <lineage>
        <taxon>Bacteria</taxon>
        <taxon>Bacillati</taxon>
        <taxon>Bacillota</taxon>
        <taxon>Bacilli</taxon>
        <taxon>Lactobacillales</taxon>
        <taxon>Streptococcaceae</taxon>
        <taxon>Lactococcus</taxon>
        <taxon>Lactococcus cremoris subsp. cremoris</taxon>
    </lineage>
</organism>
<dbReference type="EMBL" id="AZSI01000232">
    <property type="protein sequence ID" value="KEY61071.1"/>
    <property type="molecule type" value="Genomic_DNA"/>
</dbReference>
<dbReference type="RefSeq" id="WP_011869582.1">
    <property type="nucleotide sequence ID" value="NZ_AZSI01000232.1"/>
</dbReference>
<sequence length="151" mass="17210">MKKIIAFSSIVLLAIFGLVACGTNSKKLSKENIDRIHFTITNGSNYQFQETDMNIKEKEMVSSIVDYLDELDLSKKNEVKDTGGLVGADTYTLDLNRGTKFVRRYMIYGDYITIGKDKKQQVIYKVKHDKLSDLLKTLDNLAEANNDKEEE</sequence>
<evidence type="ECO:0008006" key="3">
    <source>
        <dbReference type="Google" id="ProtNLM"/>
    </source>
</evidence>
<dbReference type="AlphaFoldDB" id="A0A084A6Z2"/>
<name>A0A084A6Z2_LACLC</name>
<reference evidence="1 2" key="1">
    <citation type="submission" date="2014-06" db="EMBL/GenBank/DDBJ databases">
        <title>Draft genome sequence of the putrescine producing strain Lactococcus lactis subsp cremoris GE214.</title>
        <authorList>
            <person name="Ladero V."/>
            <person name="Linares D.M."/>
            <person name="del Rio B."/>
            <person name="Mayo B."/>
            <person name="Martin M.C."/>
            <person name="Fernandez M."/>
            <person name="Alvarez M.A."/>
        </authorList>
    </citation>
    <scope>NUCLEOTIDE SEQUENCE [LARGE SCALE GENOMIC DNA]</scope>
    <source>
        <strain evidence="1 2">GE214</strain>
    </source>
</reference>
<proteinExistence type="predicted"/>
<evidence type="ECO:0000313" key="2">
    <source>
        <dbReference type="Proteomes" id="UP000028401"/>
    </source>
</evidence>
<comment type="caution">
    <text evidence="1">The sequence shown here is derived from an EMBL/GenBank/DDBJ whole genome shotgun (WGS) entry which is preliminary data.</text>
</comment>
<evidence type="ECO:0000313" key="1">
    <source>
        <dbReference type="EMBL" id="KEY61071.1"/>
    </source>
</evidence>
<gene>
    <name evidence="1" type="ORF">U725_02799</name>
</gene>
<dbReference type="Proteomes" id="UP000028401">
    <property type="component" value="Unassembled WGS sequence"/>
</dbReference>
<accession>A0A084A6Z2</accession>
<dbReference type="PROSITE" id="PS51257">
    <property type="entry name" value="PROKAR_LIPOPROTEIN"/>
    <property type="match status" value="1"/>
</dbReference>
<protein>
    <recommendedName>
        <fullName evidence="3">Lipoprotein</fullName>
    </recommendedName>
</protein>
<dbReference type="PATRIC" id="fig|1415168.3.peg.2852"/>